<accession>A0A0M0LRX7</accession>
<keyword evidence="5" id="KW-1185">Reference proteome</keyword>
<dbReference type="EMBL" id="JWZX01000214">
    <property type="protein sequence ID" value="KOO53473.1"/>
    <property type="molecule type" value="Genomic_DNA"/>
</dbReference>
<name>A0A0M0LRX7_9EUKA</name>
<evidence type="ECO:0000313" key="4">
    <source>
        <dbReference type="EMBL" id="KOO53473.1"/>
    </source>
</evidence>
<dbReference type="InterPro" id="IPR003034">
    <property type="entry name" value="SAP_dom"/>
</dbReference>
<evidence type="ECO:0000313" key="5">
    <source>
        <dbReference type="Proteomes" id="UP000037460"/>
    </source>
</evidence>
<dbReference type="SUPFAM" id="SSF68906">
    <property type="entry name" value="SAP domain"/>
    <property type="match status" value="1"/>
</dbReference>
<dbReference type="InterPro" id="IPR036361">
    <property type="entry name" value="SAP_dom_sf"/>
</dbReference>
<dbReference type="Pfam" id="PF02037">
    <property type="entry name" value="SAP"/>
    <property type="match status" value="1"/>
</dbReference>
<evidence type="ECO:0000256" key="1">
    <source>
        <dbReference type="SAM" id="Coils"/>
    </source>
</evidence>
<keyword evidence="1" id="KW-0175">Coiled coil</keyword>
<proteinExistence type="predicted"/>
<comment type="caution">
    <text evidence="4">The sequence shown here is derived from an EMBL/GenBank/DDBJ whole genome shotgun (WGS) entry which is preliminary data.</text>
</comment>
<dbReference type="PROSITE" id="PS50800">
    <property type="entry name" value="SAP"/>
    <property type="match status" value="1"/>
</dbReference>
<dbReference type="Gene3D" id="1.10.720.30">
    <property type="entry name" value="SAP domain"/>
    <property type="match status" value="1"/>
</dbReference>
<feature type="coiled-coil region" evidence="1">
    <location>
        <begin position="333"/>
        <end position="360"/>
    </location>
</feature>
<feature type="domain" description="SAP" evidence="3">
    <location>
        <begin position="450"/>
        <end position="484"/>
    </location>
</feature>
<evidence type="ECO:0000259" key="3">
    <source>
        <dbReference type="PROSITE" id="PS50800"/>
    </source>
</evidence>
<dbReference type="AlphaFoldDB" id="A0A0M0LRX7"/>
<organism evidence="4 5">
    <name type="scientific">Chrysochromulina tobinii</name>
    <dbReference type="NCBI Taxonomy" id="1460289"/>
    <lineage>
        <taxon>Eukaryota</taxon>
        <taxon>Haptista</taxon>
        <taxon>Haptophyta</taxon>
        <taxon>Prymnesiophyceae</taxon>
        <taxon>Prymnesiales</taxon>
        <taxon>Chrysochromulinaceae</taxon>
        <taxon>Chrysochromulina</taxon>
    </lineage>
</organism>
<gene>
    <name evidence="4" type="ORF">Ctob_015968</name>
</gene>
<reference evidence="5" key="1">
    <citation type="journal article" date="2015" name="PLoS Genet.">
        <title>Genome Sequence and Transcriptome Analyses of Chrysochromulina tobin: Metabolic Tools for Enhanced Algal Fitness in the Prominent Order Prymnesiales (Haptophyceae).</title>
        <authorList>
            <person name="Hovde B.T."/>
            <person name="Deodato C.R."/>
            <person name="Hunsperger H.M."/>
            <person name="Ryken S.A."/>
            <person name="Yost W."/>
            <person name="Jha R.K."/>
            <person name="Patterson J."/>
            <person name="Monnat R.J. Jr."/>
            <person name="Barlow S.B."/>
            <person name="Starkenburg S.R."/>
            <person name="Cattolico R.A."/>
        </authorList>
    </citation>
    <scope>NUCLEOTIDE SEQUENCE</scope>
    <source>
        <strain evidence="5">CCMP291</strain>
    </source>
</reference>
<feature type="non-terminal residue" evidence="4">
    <location>
        <position position="607"/>
    </location>
</feature>
<evidence type="ECO:0000256" key="2">
    <source>
        <dbReference type="SAM" id="MobiDB-lite"/>
    </source>
</evidence>
<sequence>MASNININHCDAVRLTAHSAVWCSQSTFETPIVSVVKALGPLVGKPEFEGDTNTLLEILRFLVLGVGAGPRAKGENLWKQCGALVAALKKPAGRAALVQVRGGSSPAEQGMHIAMAEAAVRTLPRPSGDQYKAAKAVLRLTVSIAKSAATMSIDPNLLTSLQDCVQLAGDELQRHLATQLALLGRACDYVYLTAARLQATQDDLHVMMLQLAVSLLTEECAMSEYIESLTKYASNACTEVLSGIEHQLERTLQGPCEKVAEKVARLLTEESDPSALSKVDGVSRAALGLLQEASPALASAKEGLEKLGRFLEKIHHMLKALASPKQLVGQLAERALLWAIERLQRKCAEIEERLQRKCAEIAEIAEIGALPTVKTVVEKLLHYAKALSSLGALRKGFEMAIFGCMAGGDTGLQSEMGKILRAVGEKLRGALQQIVVKIVFFVVPVDCSKVAEMKVGALREALAQRGLSTDGKRKELQERLLEALEATPAVPTPSKDGADGDSTEGAEPPCVNDALKIVSFDGDSTEGAEPPSVNDAVRLLNDVANFITQGVDKSSIAEANELIQMLDKEVKELVQILGPESVAGNAAITSALLAYKKDATEAQHEEL</sequence>
<feature type="region of interest" description="Disordered" evidence="2">
    <location>
        <begin position="485"/>
        <end position="508"/>
    </location>
</feature>
<protein>
    <recommendedName>
        <fullName evidence="3">SAP domain-containing protein</fullName>
    </recommendedName>
</protein>
<dbReference type="SMART" id="SM00513">
    <property type="entry name" value="SAP"/>
    <property type="match status" value="1"/>
</dbReference>
<dbReference type="Proteomes" id="UP000037460">
    <property type="component" value="Unassembled WGS sequence"/>
</dbReference>